<feature type="coiled-coil region" evidence="1">
    <location>
        <begin position="140"/>
        <end position="167"/>
    </location>
</feature>
<gene>
    <name evidence="2" type="ORF">SCARUB_00603</name>
</gene>
<dbReference type="Gene3D" id="1.20.120.10">
    <property type="entry name" value="Cytochrome c/b562"/>
    <property type="match status" value="1"/>
</dbReference>
<dbReference type="GO" id="GO:0020037">
    <property type="term" value="F:heme binding"/>
    <property type="evidence" value="ECO:0007669"/>
    <property type="project" value="InterPro"/>
</dbReference>
<dbReference type="AlphaFoldDB" id="A0A1E3XF57"/>
<dbReference type="GO" id="GO:0022900">
    <property type="term" value="P:electron transport chain"/>
    <property type="evidence" value="ECO:0007669"/>
    <property type="project" value="InterPro"/>
</dbReference>
<dbReference type="InterPro" id="IPR002321">
    <property type="entry name" value="Cyt_c_II"/>
</dbReference>
<sequence>MRKFGNSKAVVISFYLFKSVLQRCKQSFLIFNVIIITFFAFSCGKVEKPEEIVVEEEEVISEIPYESETKFKMHMKSLDDLEDALIDSVDRQNWDEIRKYAMELKNTSPVIFTGKRKEELPQDFVMIDTMFHLQALAVVEAAQSREMVRLNIEYEKLRQTCDDCHEKYKKKEL</sequence>
<organism evidence="2 3">
    <name type="scientific">Candidatus Scalindua rubra</name>
    <dbReference type="NCBI Taxonomy" id="1872076"/>
    <lineage>
        <taxon>Bacteria</taxon>
        <taxon>Pseudomonadati</taxon>
        <taxon>Planctomycetota</taxon>
        <taxon>Candidatus Brocadiia</taxon>
        <taxon>Candidatus Brocadiales</taxon>
        <taxon>Candidatus Scalinduaceae</taxon>
        <taxon>Candidatus Scalindua</taxon>
    </lineage>
</organism>
<dbReference type="EMBL" id="MAYW01000010">
    <property type="protein sequence ID" value="ODS34229.1"/>
    <property type="molecule type" value="Genomic_DNA"/>
</dbReference>
<evidence type="ECO:0000313" key="2">
    <source>
        <dbReference type="EMBL" id="ODS34229.1"/>
    </source>
</evidence>
<evidence type="ECO:0008006" key="4">
    <source>
        <dbReference type="Google" id="ProtNLM"/>
    </source>
</evidence>
<reference evidence="2 3" key="1">
    <citation type="submission" date="2016-07" db="EMBL/GenBank/DDBJ databases">
        <title>Draft genome of Scalindua rubra, obtained from a brine-seawater interface in the Red Sea, sheds light on salt adaptation in anammox bacteria.</title>
        <authorList>
            <person name="Speth D.R."/>
            <person name="Lagkouvardos I."/>
            <person name="Wang Y."/>
            <person name="Qian P.-Y."/>
            <person name="Dutilh B.E."/>
            <person name="Jetten M.S."/>
        </authorList>
    </citation>
    <scope>NUCLEOTIDE SEQUENCE [LARGE SCALE GENOMIC DNA]</scope>
    <source>
        <strain evidence="2">BSI-1</strain>
    </source>
</reference>
<evidence type="ECO:0000256" key="1">
    <source>
        <dbReference type="SAM" id="Coils"/>
    </source>
</evidence>
<dbReference type="Proteomes" id="UP000094056">
    <property type="component" value="Unassembled WGS sequence"/>
</dbReference>
<accession>A0A1E3XF57</accession>
<comment type="caution">
    <text evidence="2">The sequence shown here is derived from an EMBL/GenBank/DDBJ whole genome shotgun (WGS) entry which is preliminary data.</text>
</comment>
<dbReference type="SUPFAM" id="SSF47175">
    <property type="entry name" value="Cytochromes"/>
    <property type="match status" value="1"/>
</dbReference>
<dbReference type="GO" id="GO:0009055">
    <property type="term" value="F:electron transfer activity"/>
    <property type="evidence" value="ECO:0007669"/>
    <property type="project" value="InterPro"/>
</dbReference>
<name>A0A1E3XF57_9BACT</name>
<evidence type="ECO:0000313" key="3">
    <source>
        <dbReference type="Proteomes" id="UP000094056"/>
    </source>
</evidence>
<dbReference type="GO" id="GO:0005506">
    <property type="term" value="F:iron ion binding"/>
    <property type="evidence" value="ECO:0007669"/>
    <property type="project" value="InterPro"/>
</dbReference>
<dbReference type="InterPro" id="IPR010980">
    <property type="entry name" value="Cyt_c/b562"/>
</dbReference>
<dbReference type="PROSITE" id="PS51009">
    <property type="entry name" value="CYTCII"/>
    <property type="match status" value="1"/>
</dbReference>
<proteinExistence type="predicted"/>
<protein>
    <recommendedName>
        <fullName evidence="4">Cytochrome c</fullName>
    </recommendedName>
</protein>
<keyword evidence="1" id="KW-0175">Coiled coil</keyword>